<proteinExistence type="predicted"/>
<dbReference type="Proteomes" id="UP001056120">
    <property type="component" value="Linkage Group LG20"/>
</dbReference>
<evidence type="ECO:0000313" key="2">
    <source>
        <dbReference type="Proteomes" id="UP001056120"/>
    </source>
</evidence>
<accession>A0ACB9D3Z6</accession>
<organism evidence="1 2">
    <name type="scientific">Smallanthus sonchifolius</name>
    <dbReference type="NCBI Taxonomy" id="185202"/>
    <lineage>
        <taxon>Eukaryota</taxon>
        <taxon>Viridiplantae</taxon>
        <taxon>Streptophyta</taxon>
        <taxon>Embryophyta</taxon>
        <taxon>Tracheophyta</taxon>
        <taxon>Spermatophyta</taxon>
        <taxon>Magnoliopsida</taxon>
        <taxon>eudicotyledons</taxon>
        <taxon>Gunneridae</taxon>
        <taxon>Pentapetalae</taxon>
        <taxon>asterids</taxon>
        <taxon>campanulids</taxon>
        <taxon>Asterales</taxon>
        <taxon>Asteraceae</taxon>
        <taxon>Asteroideae</taxon>
        <taxon>Heliantheae alliance</taxon>
        <taxon>Millerieae</taxon>
        <taxon>Smallanthus</taxon>
    </lineage>
</organism>
<dbReference type="EMBL" id="CM042037">
    <property type="protein sequence ID" value="KAI3741201.1"/>
    <property type="molecule type" value="Genomic_DNA"/>
</dbReference>
<protein>
    <submittedName>
        <fullName evidence="1">Uncharacterized protein</fullName>
    </submittedName>
</protein>
<name>A0ACB9D3Z6_9ASTR</name>
<sequence>MHVMMLATHDLKRSLKLILPRLQVASMPFIFNAFLSGNIRVMGSPGQGVVATKHHTVAATDGAEFFTCTMTLESSVRAACAMNFQT</sequence>
<reference evidence="1 2" key="2">
    <citation type="journal article" date="2022" name="Mol. Ecol. Resour.">
        <title>The genomes of chicory, endive, great burdock and yacon provide insights into Asteraceae paleo-polyploidization history and plant inulin production.</title>
        <authorList>
            <person name="Fan W."/>
            <person name="Wang S."/>
            <person name="Wang H."/>
            <person name="Wang A."/>
            <person name="Jiang F."/>
            <person name="Liu H."/>
            <person name="Zhao H."/>
            <person name="Xu D."/>
            <person name="Zhang Y."/>
        </authorList>
    </citation>
    <scope>NUCLEOTIDE SEQUENCE [LARGE SCALE GENOMIC DNA]</scope>
    <source>
        <strain evidence="2">cv. Yunnan</strain>
        <tissue evidence="1">Leaves</tissue>
    </source>
</reference>
<comment type="caution">
    <text evidence="1">The sequence shown here is derived from an EMBL/GenBank/DDBJ whole genome shotgun (WGS) entry which is preliminary data.</text>
</comment>
<gene>
    <name evidence="1" type="ORF">L1987_58870</name>
</gene>
<keyword evidence="2" id="KW-1185">Reference proteome</keyword>
<evidence type="ECO:0000313" key="1">
    <source>
        <dbReference type="EMBL" id="KAI3741201.1"/>
    </source>
</evidence>
<reference evidence="2" key="1">
    <citation type="journal article" date="2022" name="Mol. Ecol. Resour.">
        <title>The genomes of chicory, endive, great burdock and yacon provide insights into Asteraceae palaeo-polyploidization history and plant inulin production.</title>
        <authorList>
            <person name="Fan W."/>
            <person name="Wang S."/>
            <person name="Wang H."/>
            <person name="Wang A."/>
            <person name="Jiang F."/>
            <person name="Liu H."/>
            <person name="Zhao H."/>
            <person name="Xu D."/>
            <person name="Zhang Y."/>
        </authorList>
    </citation>
    <scope>NUCLEOTIDE SEQUENCE [LARGE SCALE GENOMIC DNA]</scope>
    <source>
        <strain evidence="2">cv. Yunnan</strain>
    </source>
</reference>